<dbReference type="AlphaFoldDB" id="A0A4U6VKV6"/>
<evidence type="ECO:0000313" key="3">
    <source>
        <dbReference type="Proteomes" id="UP000298652"/>
    </source>
</evidence>
<keyword evidence="3" id="KW-1185">Reference proteome</keyword>
<accession>A0A4U6VKV6</accession>
<dbReference type="Gramene" id="TKW28209">
    <property type="protein sequence ID" value="TKW28209"/>
    <property type="gene ID" value="SEVIR_3G322203v2"/>
</dbReference>
<name>A0A4U6VKV6_SETVI</name>
<feature type="chain" id="PRO_5020243947" evidence="1">
    <location>
        <begin position="19"/>
        <end position="54"/>
    </location>
</feature>
<dbReference type="Proteomes" id="UP000298652">
    <property type="component" value="Chromosome 3"/>
</dbReference>
<keyword evidence="1" id="KW-0732">Signal</keyword>
<sequence length="54" mass="6053">MPKQVVLLFLTWKGMKLACFQPPITSRGPDAGSMSSFLFRKKSILLSSPIHFIT</sequence>
<dbReference type="EMBL" id="CM016554">
    <property type="protein sequence ID" value="TKW28209.1"/>
    <property type="molecule type" value="Genomic_DNA"/>
</dbReference>
<feature type="signal peptide" evidence="1">
    <location>
        <begin position="1"/>
        <end position="18"/>
    </location>
</feature>
<evidence type="ECO:0000313" key="2">
    <source>
        <dbReference type="EMBL" id="TKW28209.1"/>
    </source>
</evidence>
<gene>
    <name evidence="2" type="ORF">SEVIR_3G322203v2</name>
</gene>
<organism evidence="2 3">
    <name type="scientific">Setaria viridis</name>
    <name type="common">Green bristlegrass</name>
    <name type="synonym">Setaria italica subsp. viridis</name>
    <dbReference type="NCBI Taxonomy" id="4556"/>
    <lineage>
        <taxon>Eukaryota</taxon>
        <taxon>Viridiplantae</taxon>
        <taxon>Streptophyta</taxon>
        <taxon>Embryophyta</taxon>
        <taxon>Tracheophyta</taxon>
        <taxon>Spermatophyta</taxon>
        <taxon>Magnoliopsida</taxon>
        <taxon>Liliopsida</taxon>
        <taxon>Poales</taxon>
        <taxon>Poaceae</taxon>
        <taxon>PACMAD clade</taxon>
        <taxon>Panicoideae</taxon>
        <taxon>Panicodae</taxon>
        <taxon>Paniceae</taxon>
        <taxon>Cenchrinae</taxon>
        <taxon>Setaria</taxon>
    </lineage>
</organism>
<evidence type="ECO:0000256" key="1">
    <source>
        <dbReference type="SAM" id="SignalP"/>
    </source>
</evidence>
<protein>
    <submittedName>
        <fullName evidence="2">Uncharacterized protein</fullName>
    </submittedName>
</protein>
<reference evidence="2" key="1">
    <citation type="submission" date="2019-03" db="EMBL/GenBank/DDBJ databases">
        <title>WGS assembly of Setaria viridis.</title>
        <authorList>
            <person name="Huang P."/>
            <person name="Jenkins J."/>
            <person name="Grimwood J."/>
            <person name="Barry K."/>
            <person name="Healey A."/>
            <person name="Mamidi S."/>
            <person name="Sreedasyam A."/>
            <person name="Shu S."/>
            <person name="Feldman M."/>
            <person name="Wu J."/>
            <person name="Yu Y."/>
            <person name="Chen C."/>
            <person name="Johnson J."/>
            <person name="Rokhsar D."/>
            <person name="Baxter I."/>
            <person name="Schmutz J."/>
            <person name="Brutnell T."/>
            <person name="Kellogg E."/>
        </authorList>
    </citation>
    <scope>NUCLEOTIDE SEQUENCE [LARGE SCALE GENOMIC DNA]</scope>
</reference>
<proteinExistence type="predicted"/>